<reference evidence="3 4" key="2">
    <citation type="submission" date="2024-05" db="EMBL/GenBank/DDBJ databases">
        <authorList>
            <person name="Chen Y."/>
            <person name="Shah S."/>
            <person name="Dougan E. K."/>
            <person name="Thang M."/>
            <person name="Chan C."/>
        </authorList>
    </citation>
    <scope>NUCLEOTIDE SEQUENCE [LARGE SCALE GENOMIC DNA]</scope>
</reference>
<feature type="compositionally biased region" description="Basic and acidic residues" evidence="1">
    <location>
        <begin position="41"/>
        <end position="51"/>
    </location>
</feature>
<evidence type="ECO:0000256" key="1">
    <source>
        <dbReference type="SAM" id="MobiDB-lite"/>
    </source>
</evidence>
<accession>A0A9P1FL88</accession>
<organism evidence="2">
    <name type="scientific">Cladocopium goreaui</name>
    <dbReference type="NCBI Taxonomy" id="2562237"/>
    <lineage>
        <taxon>Eukaryota</taxon>
        <taxon>Sar</taxon>
        <taxon>Alveolata</taxon>
        <taxon>Dinophyceae</taxon>
        <taxon>Suessiales</taxon>
        <taxon>Symbiodiniaceae</taxon>
        <taxon>Cladocopium</taxon>
    </lineage>
</organism>
<dbReference type="Proteomes" id="UP001152797">
    <property type="component" value="Unassembled WGS sequence"/>
</dbReference>
<evidence type="ECO:0000313" key="4">
    <source>
        <dbReference type="Proteomes" id="UP001152797"/>
    </source>
</evidence>
<evidence type="ECO:0000313" key="2">
    <source>
        <dbReference type="EMBL" id="CAI3978142.1"/>
    </source>
</evidence>
<feature type="region of interest" description="Disordered" evidence="1">
    <location>
        <begin position="79"/>
        <end position="284"/>
    </location>
</feature>
<dbReference type="AlphaFoldDB" id="A0A9P1FL88"/>
<feature type="region of interest" description="Disordered" evidence="1">
    <location>
        <begin position="36"/>
        <end position="65"/>
    </location>
</feature>
<keyword evidence="4" id="KW-1185">Reference proteome</keyword>
<dbReference type="EMBL" id="CAMXCT030000391">
    <property type="protein sequence ID" value="CAL4765454.1"/>
    <property type="molecule type" value="Genomic_DNA"/>
</dbReference>
<comment type="caution">
    <text evidence="2">The sequence shown here is derived from an EMBL/GenBank/DDBJ whole genome shotgun (WGS) entry which is preliminary data.</text>
</comment>
<dbReference type="EMBL" id="CAMXCT010000391">
    <property type="protein sequence ID" value="CAI3978142.1"/>
    <property type="molecule type" value="Genomic_DNA"/>
</dbReference>
<feature type="compositionally biased region" description="Pro residues" evidence="1">
    <location>
        <begin position="236"/>
        <end position="255"/>
    </location>
</feature>
<sequence length="284" mass="30797">MDPLKNCKAAIQDAFENMMKVVAQQEELLRVNLENAQDQSQKAEAERKHWEMQSQMAEQKAKDADQRLQVMDDLLKEMRELKSQVTRAPEVNVPMPEKPQPPFRPEASSSSPGGIDPSWGIQGAPPEKPQGNFKAPPDALQAKHQRKASPWTPGPDLAGPPGLQAQPKEEGPLKRPPPAPPGGQAQDWFAQNPRESAENGTNDGRPAKFKAPPSPAGPAGFDAAGMPGPGGQPKAKFPPTPGKGPWKSPPAPPPSQWETSPQAPRPDRSEQHPQDPPNLPHGHY</sequence>
<reference evidence="2" key="1">
    <citation type="submission" date="2022-10" db="EMBL/GenBank/DDBJ databases">
        <authorList>
            <person name="Chen Y."/>
            <person name="Dougan E. K."/>
            <person name="Chan C."/>
            <person name="Rhodes N."/>
            <person name="Thang M."/>
        </authorList>
    </citation>
    <scope>NUCLEOTIDE SEQUENCE</scope>
</reference>
<evidence type="ECO:0000313" key="3">
    <source>
        <dbReference type="EMBL" id="CAL4765454.1"/>
    </source>
</evidence>
<proteinExistence type="predicted"/>
<dbReference type="EMBL" id="CAMXCT020000391">
    <property type="protein sequence ID" value="CAL1131517.1"/>
    <property type="molecule type" value="Genomic_DNA"/>
</dbReference>
<gene>
    <name evidence="2" type="ORF">C1SCF055_LOCUS6215</name>
</gene>
<protein>
    <submittedName>
        <fullName evidence="2">Uncharacterized protein</fullName>
    </submittedName>
</protein>
<name>A0A9P1FL88_9DINO</name>
<feature type="compositionally biased region" description="Pro residues" evidence="1">
    <location>
        <begin position="274"/>
        <end position="284"/>
    </location>
</feature>